<sequence length="292" mass="33519">MTTASEIHGRSAEGHQDAGEAVSARHHWRLADIDYAHIDHAAVAQDEDMFYLLMSASFVETGSDTYAANLGAHYARYPDIQQWLEDRWEHEELQHGESLRRYVETVWPSFDWQKAYDSFFAEYSLLCTQEALLEDPRLEMVARCVVETGTTAYYHTLRALSNEPVLTGLLGHIRNDEVGHFKHFLAYFKSLQAQEPVGRLRIAQALYSRLKELRESDSDVALRHVYAHKGELFSDRQRSFDAVAQRIYHLISTGLPAQLAVQMLLKPMLLPPKLESCLHRPISRLACRMLAY</sequence>
<dbReference type="RefSeq" id="WP_230778237.1">
    <property type="nucleotide sequence ID" value="NZ_JAJNCT010000021.1"/>
</dbReference>
<evidence type="ECO:0000313" key="1">
    <source>
        <dbReference type="EMBL" id="MCD2166955.1"/>
    </source>
</evidence>
<keyword evidence="2" id="KW-1185">Reference proteome</keyword>
<reference evidence="1 2" key="1">
    <citation type="submission" date="2021-11" db="EMBL/GenBank/DDBJ databases">
        <title>Genome sequence.</title>
        <authorList>
            <person name="Sun Q."/>
        </authorList>
    </citation>
    <scope>NUCLEOTIDE SEQUENCE [LARGE SCALE GENOMIC DNA]</scope>
    <source>
        <strain evidence="1 2">KCTC 12005</strain>
    </source>
</reference>
<dbReference type="SUPFAM" id="SSF47240">
    <property type="entry name" value="Ferritin-like"/>
    <property type="match status" value="1"/>
</dbReference>
<accession>A0AAW4XZE1</accession>
<name>A0AAW4XZE1_9BURK</name>
<dbReference type="Proteomes" id="UP001199260">
    <property type="component" value="Unassembled WGS sequence"/>
</dbReference>
<protein>
    <submittedName>
        <fullName evidence="1">Ferritin-like domain-containing protein</fullName>
    </submittedName>
</protein>
<dbReference type="EMBL" id="JAJNCT010000021">
    <property type="protein sequence ID" value="MCD2166955.1"/>
    <property type="molecule type" value="Genomic_DNA"/>
</dbReference>
<proteinExistence type="predicted"/>
<comment type="caution">
    <text evidence="1">The sequence shown here is derived from an EMBL/GenBank/DDBJ whole genome shotgun (WGS) entry which is preliminary data.</text>
</comment>
<dbReference type="AlphaFoldDB" id="A0AAW4XZE1"/>
<dbReference type="GO" id="GO:0016491">
    <property type="term" value="F:oxidoreductase activity"/>
    <property type="evidence" value="ECO:0007669"/>
    <property type="project" value="InterPro"/>
</dbReference>
<gene>
    <name evidence="1" type="ORF">LPW39_17685</name>
</gene>
<dbReference type="Gene3D" id="1.10.620.20">
    <property type="entry name" value="Ribonucleotide Reductase, subunit A"/>
    <property type="match status" value="1"/>
</dbReference>
<dbReference type="InterPro" id="IPR012348">
    <property type="entry name" value="RNR-like"/>
</dbReference>
<dbReference type="CDD" id="cd00657">
    <property type="entry name" value="Ferritin_like"/>
    <property type="match status" value="1"/>
</dbReference>
<organism evidence="1 2">
    <name type="scientific">Comamonas koreensis</name>
    <dbReference type="NCBI Taxonomy" id="160825"/>
    <lineage>
        <taxon>Bacteria</taxon>
        <taxon>Pseudomonadati</taxon>
        <taxon>Pseudomonadota</taxon>
        <taxon>Betaproteobacteria</taxon>
        <taxon>Burkholderiales</taxon>
        <taxon>Comamonadaceae</taxon>
        <taxon>Comamonas</taxon>
    </lineage>
</organism>
<dbReference type="InterPro" id="IPR009078">
    <property type="entry name" value="Ferritin-like_SF"/>
</dbReference>
<evidence type="ECO:0000313" key="2">
    <source>
        <dbReference type="Proteomes" id="UP001199260"/>
    </source>
</evidence>